<dbReference type="OrthoDB" id="9787430at2"/>
<keyword evidence="5 6" id="KW-0472">Membrane</keyword>
<sequence length="199" mass="22590">MWTRIAILAVIGGLIGWITNVLAIKLIFRPIQAIRIPIINYKIQGIIPKRRNELAKSVGGTIEKELISIEEILEKLLENQDKSEIVYTIKSKIDQVVNYKIPSFLPKSIKDVILSYINDIIEEELEPTIDQIIQKVADKAIKSVKIGEMVEQKINELDLLELEKIVIEISNRELKQIEILGGILGFFIGIIQGVLVHFI</sequence>
<comment type="subcellular location">
    <subcellularLocation>
        <location evidence="1">Endomembrane system</location>
    </subcellularLocation>
</comment>
<evidence type="ECO:0000313" key="7">
    <source>
        <dbReference type="EMBL" id="SJZ45197.1"/>
    </source>
</evidence>
<accession>A0A1T4KS96</accession>
<keyword evidence="3 6" id="KW-0812">Transmembrane</keyword>
<dbReference type="PANTHER" id="PTHR35791:SF1">
    <property type="entry name" value="UPF0754 MEMBRANE PROTEIN YHEB"/>
    <property type="match status" value="1"/>
</dbReference>
<evidence type="ECO:0000313" key="8">
    <source>
        <dbReference type="Proteomes" id="UP000196365"/>
    </source>
</evidence>
<evidence type="ECO:0000256" key="5">
    <source>
        <dbReference type="ARBA" id="ARBA00023136"/>
    </source>
</evidence>
<name>A0A1T4KS96_9FIRM</name>
<evidence type="ECO:0000256" key="4">
    <source>
        <dbReference type="ARBA" id="ARBA00022989"/>
    </source>
</evidence>
<dbReference type="InterPro" id="IPR007383">
    <property type="entry name" value="DUF445"/>
</dbReference>
<comment type="similarity">
    <text evidence="2">Belongs to the UPF0754 family.</text>
</comment>
<organism evidence="7 8">
    <name type="scientific">Garciella nitratireducens DSM 15102</name>
    <dbReference type="NCBI Taxonomy" id="1121911"/>
    <lineage>
        <taxon>Bacteria</taxon>
        <taxon>Bacillati</taxon>
        <taxon>Bacillota</taxon>
        <taxon>Clostridia</taxon>
        <taxon>Eubacteriales</taxon>
        <taxon>Eubacteriaceae</taxon>
        <taxon>Garciella</taxon>
    </lineage>
</organism>
<dbReference type="AlphaFoldDB" id="A0A1T4KS96"/>
<evidence type="ECO:0000256" key="3">
    <source>
        <dbReference type="ARBA" id="ARBA00022692"/>
    </source>
</evidence>
<dbReference type="PANTHER" id="PTHR35791">
    <property type="entry name" value="UPF0754 MEMBRANE PROTEIN YHEB"/>
    <property type="match status" value="1"/>
</dbReference>
<dbReference type="RefSeq" id="WP_087678103.1">
    <property type="nucleotide sequence ID" value="NZ_FUWV01000002.1"/>
</dbReference>
<gene>
    <name evidence="7" type="ORF">SAMN02745973_00680</name>
</gene>
<feature type="transmembrane region" description="Helical" evidence="6">
    <location>
        <begin position="179"/>
        <end position="198"/>
    </location>
</feature>
<evidence type="ECO:0000256" key="2">
    <source>
        <dbReference type="ARBA" id="ARBA00008053"/>
    </source>
</evidence>
<dbReference type="Pfam" id="PF04286">
    <property type="entry name" value="DUF445"/>
    <property type="match status" value="1"/>
</dbReference>
<proteinExistence type="inferred from homology"/>
<evidence type="ECO:0008006" key="9">
    <source>
        <dbReference type="Google" id="ProtNLM"/>
    </source>
</evidence>
<keyword evidence="8" id="KW-1185">Reference proteome</keyword>
<evidence type="ECO:0000256" key="6">
    <source>
        <dbReference type="SAM" id="Phobius"/>
    </source>
</evidence>
<feature type="transmembrane region" description="Helical" evidence="6">
    <location>
        <begin position="6"/>
        <end position="28"/>
    </location>
</feature>
<dbReference type="Proteomes" id="UP000196365">
    <property type="component" value="Unassembled WGS sequence"/>
</dbReference>
<reference evidence="7 8" key="1">
    <citation type="submission" date="2017-02" db="EMBL/GenBank/DDBJ databases">
        <authorList>
            <person name="Peterson S.W."/>
        </authorList>
    </citation>
    <scope>NUCLEOTIDE SEQUENCE [LARGE SCALE GENOMIC DNA]</scope>
    <source>
        <strain evidence="7 8">DSM 15102</strain>
    </source>
</reference>
<protein>
    <recommendedName>
        <fullName evidence="9">DUF445 family protein</fullName>
    </recommendedName>
</protein>
<evidence type="ECO:0000256" key="1">
    <source>
        <dbReference type="ARBA" id="ARBA00004308"/>
    </source>
</evidence>
<dbReference type="GO" id="GO:0012505">
    <property type="term" value="C:endomembrane system"/>
    <property type="evidence" value="ECO:0007669"/>
    <property type="project" value="UniProtKB-SubCell"/>
</dbReference>
<dbReference type="EMBL" id="FUWV01000002">
    <property type="protein sequence ID" value="SJZ45197.1"/>
    <property type="molecule type" value="Genomic_DNA"/>
</dbReference>
<keyword evidence="4 6" id="KW-1133">Transmembrane helix</keyword>